<dbReference type="InterPro" id="IPR052628">
    <property type="entry name" value="CFAP70"/>
</dbReference>
<feature type="repeat" description="TPR" evidence="3">
    <location>
        <begin position="867"/>
        <end position="900"/>
    </location>
</feature>
<evidence type="ECO:0000256" key="2">
    <source>
        <dbReference type="ARBA" id="ARBA00022803"/>
    </source>
</evidence>
<accession>A0A2R5GNX1</accession>
<dbReference type="Proteomes" id="UP000241890">
    <property type="component" value="Unassembled WGS sequence"/>
</dbReference>
<dbReference type="PROSITE" id="PS50005">
    <property type="entry name" value="TPR"/>
    <property type="match status" value="1"/>
</dbReference>
<dbReference type="PANTHER" id="PTHR44314:SF1">
    <property type="entry name" value="CILIA- AND FLAGELLA-ASSOCIATED PROTEIN 70"/>
    <property type="match status" value="1"/>
</dbReference>
<evidence type="ECO:0000256" key="4">
    <source>
        <dbReference type="SAM" id="MobiDB-lite"/>
    </source>
</evidence>
<comment type="caution">
    <text evidence="5">The sequence shown here is derived from an EMBL/GenBank/DDBJ whole genome shotgun (WGS) entry which is preliminary data.</text>
</comment>
<dbReference type="GO" id="GO:0031514">
    <property type="term" value="C:motile cilium"/>
    <property type="evidence" value="ECO:0007669"/>
    <property type="project" value="TreeGrafter"/>
</dbReference>
<dbReference type="EMBL" id="BEYU01000069">
    <property type="protein sequence ID" value="GBG30001.1"/>
    <property type="molecule type" value="Genomic_DNA"/>
</dbReference>
<keyword evidence="2 3" id="KW-0802">TPR repeat</keyword>
<keyword evidence="1" id="KW-0677">Repeat</keyword>
<dbReference type="SUPFAM" id="SSF48452">
    <property type="entry name" value="TPR-like"/>
    <property type="match status" value="1"/>
</dbReference>
<dbReference type="SMART" id="SM00028">
    <property type="entry name" value="TPR"/>
    <property type="match status" value="2"/>
</dbReference>
<protein>
    <submittedName>
        <fullName evidence="5">Uncharacterized protein</fullName>
    </submittedName>
</protein>
<sequence length="963" mass="105942">MEYSRQSDDQTQTTTRRVDLSKYVAMSFTVRLDAVAATKTQQQDHQAEDENRNHEEKLEFAVRCRFPDKFASKLASWNGVSRPWRNVFAWTPENEAFTSKRFWFSEVARLQKIDEESLTALANTEGLCIEAFAGRKVEDEAEALATTRVSILDLLQGRRLDRTIELCIADETRISAQLSIVPDAEFINYAVCGRVLTLEDCTLACMPQQFVQDWIDNVCPPSESPDPQFTEEQAEALASLANEESRKVVIEICLADASVDKVDDENDAIEAVKSEAESESEETTDPAAHETPAEVNDNEDNKAQGESEEETDDAIDVDTKREPCKFVLSSRQIVFDKQSLSWQLAQTEETPIQVPRLFIALGTIAQLGALDAIWKTCAVTAKVESPDNAAAAAEDAEIDEDSKQQTSEAFVVNLQALLEPGVPALATSTDDGAVLIRISTSRPLIRAPGVGRDVVSISSLAPTASSDRVARSGVSLRACEAVKSVNLYLTNPQTLSKTNATSTIRKEADAKDVLRMRLLSSIQEAAGLRTRADEETLRQTMDLVTQLQNSGNGERMSAERLRYIAQEAELVGQLARACEMWCELATQRDASANYDFALCMARQGKLGQAIELLLRLPQELESGEPLDVESLLCQAQEKKSSKYRLLSAPLLLAFLRFELGDKDALFFPASPLPEATQADTASQAAQSEQSASPEIYLRLAESLADLDLALSTQKVLMCAHLRAQNPLEGEFLVRSEMVRAKHKMMTGAALIGAEILQRACRRIDAGDQEVSEIVRAKAHHLLGLALAKVQEATKSRSAHSSAMSILNELEERGLKPIDKRWAPELSSLRLHISFCLGTLTSAIGDWRKARVVYRNAVRAPAALGTLGWAWQGLGRACTQLGDMREADLALRKALIADPGNPKTWGFFAAKHTSAGPAAVDCEIQHTITIALRRGLCEEELLQQLNSDARIADRLHTVIPHARA</sequence>
<evidence type="ECO:0000256" key="3">
    <source>
        <dbReference type="PROSITE-ProRule" id="PRU00339"/>
    </source>
</evidence>
<dbReference type="GO" id="GO:0060271">
    <property type="term" value="P:cilium assembly"/>
    <property type="evidence" value="ECO:0007669"/>
    <property type="project" value="TreeGrafter"/>
</dbReference>
<proteinExistence type="predicted"/>
<feature type="region of interest" description="Disordered" evidence="4">
    <location>
        <begin position="272"/>
        <end position="318"/>
    </location>
</feature>
<name>A0A2R5GNX1_9STRA</name>
<dbReference type="GO" id="GO:0070062">
    <property type="term" value="C:extracellular exosome"/>
    <property type="evidence" value="ECO:0007669"/>
    <property type="project" value="TreeGrafter"/>
</dbReference>
<feature type="compositionally biased region" description="Acidic residues" evidence="4">
    <location>
        <begin position="306"/>
        <end position="316"/>
    </location>
</feature>
<gene>
    <name evidence="5" type="ORF">FCC1311_062212</name>
</gene>
<dbReference type="Gene3D" id="1.25.40.10">
    <property type="entry name" value="Tetratricopeptide repeat domain"/>
    <property type="match status" value="1"/>
</dbReference>
<dbReference type="AlphaFoldDB" id="A0A2R5GNX1"/>
<dbReference type="InParanoid" id="A0A2R5GNX1"/>
<evidence type="ECO:0000313" key="6">
    <source>
        <dbReference type="Proteomes" id="UP000241890"/>
    </source>
</evidence>
<dbReference type="InterPro" id="IPR019734">
    <property type="entry name" value="TPR_rpt"/>
</dbReference>
<evidence type="ECO:0000256" key="1">
    <source>
        <dbReference type="ARBA" id="ARBA00022737"/>
    </source>
</evidence>
<keyword evidence="6" id="KW-1185">Reference proteome</keyword>
<dbReference type="PANTHER" id="PTHR44314">
    <property type="entry name" value="CILIA- AND FLAGELLA-ASSOCIATED PROTEIN 70"/>
    <property type="match status" value="1"/>
</dbReference>
<organism evidence="5 6">
    <name type="scientific">Hondaea fermentalgiana</name>
    <dbReference type="NCBI Taxonomy" id="2315210"/>
    <lineage>
        <taxon>Eukaryota</taxon>
        <taxon>Sar</taxon>
        <taxon>Stramenopiles</taxon>
        <taxon>Bigyra</taxon>
        <taxon>Labyrinthulomycetes</taxon>
        <taxon>Thraustochytrida</taxon>
        <taxon>Thraustochytriidae</taxon>
        <taxon>Hondaea</taxon>
    </lineage>
</organism>
<dbReference type="GO" id="GO:0003341">
    <property type="term" value="P:cilium movement"/>
    <property type="evidence" value="ECO:0007669"/>
    <property type="project" value="TreeGrafter"/>
</dbReference>
<reference evidence="5 6" key="1">
    <citation type="submission" date="2017-12" db="EMBL/GenBank/DDBJ databases">
        <title>Sequencing, de novo assembly and annotation of complete genome of a new Thraustochytrid species, strain FCC1311.</title>
        <authorList>
            <person name="Sedici K."/>
            <person name="Godart F."/>
            <person name="Aiese Cigliano R."/>
            <person name="Sanseverino W."/>
            <person name="Barakat M."/>
            <person name="Ortet P."/>
            <person name="Marechal E."/>
            <person name="Cagnac O."/>
            <person name="Amato A."/>
        </authorList>
    </citation>
    <scope>NUCLEOTIDE SEQUENCE [LARGE SCALE GENOMIC DNA]</scope>
</reference>
<evidence type="ECO:0000313" key="5">
    <source>
        <dbReference type="EMBL" id="GBG30001.1"/>
    </source>
</evidence>
<dbReference type="InterPro" id="IPR011990">
    <property type="entry name" value="TPR-like_helical_dom_sf"/>
</dbReference>